<evidence type="ECO:0000256" key="1">
    <source>
        <dbReference type="ARBA" id="ARBA00006484"/>
    </source>
</evidence>
<accession>A0ABY6UZF7</accession>
<gene>
    <name evidence="4" type="ORF">CLO192961_LOCUS411177</name>
</gene>
<dbReference type="Proteomes" id="UP000766486">
    <property type="component" value="Unassembled WGS sequence"/>
</dbReference>
<organism evidence="4 5">
    <name type="scientific">Bionectria ochroleuca</name>
    <name type="common">Gliocladium roseum</name>
    <dbReference type="NCBI Taxonomy" id="29856"/>
    <lineage>
        <taxon>Eukaryota</taxon>
        <taxon>Fungi</taxon>
        <taxon>Dikarya</taxon>
        <taxon>Ascomycota</taxon>
        <taxon>Pezizomycotina</taxon>
        <taxon>Sordariomycetes</taxon>
        <taxon>Hypocreomycetidae</taxon>
        <taxon>Hypocreales</taxon>
        <taxon>Bionectriaceae</taxon>
        <taxon>Clonostachys</taxon>
    </lineage>
</organism>
<evidence type="ECO:0000256" key="3">
    <source>
        <dbReference type="ARBA" id="ARBA00023002"/>
    </source>
</evidence>
<dbReference type="Pfam" id="PF00106">
    <property type="entry name" value="adh_short"/>
    <property type="match status" value="1"/>
</dbReference>
<proteinExistence type="inferred from homology"/>
<dbReference type="PRINTS" id="PR00081">
    <property type="entry name" value="GDHRDH"/>
</dbReference>
<dbReference type="EMBL" id="CABFNS010000910">
    <property type="protein sequence ID" value="VUC35350.1"/>
    <property type="molecule type" value="Genomic_DNA"/>
</dbReference>
<dbReference type="InterPro" id="IPR036291">
    <property type="entry name" value="NAD(P)-bd_dom_sf"/>
</dbReference>
<dbReference type="Gene3D" id="3.40.50.720">
    <property type="entry name" value="NAD(P)-binding Rossmann-like Domain"/>
    <property type="match status" value="1"/>
</dbReference>
<sequence>MSLLSQTFPPKPTFTERDVPDLSGKVFLVTGSNTGVGKEIANILYSKNATIYIAARSEARAQSAISEIRDRNVESTGILKFLHLDLSDLTSCARTANVFLADESRLDGLFNNAGVLAPPEGSKTSQGYELQLGVNCLGHFLLAKKLIPLLQSTALITPNGHVRIVWVSSSAAENGGPEQGVPLDNLDYKNDKSSFYKYCVSKAGNYYQATEFAKRYHEDGIKSVALNPGNLSSDLACTTGVILGCVHRLISYPPKNGAYTAIYAAFSPDVTNGDWIIPFGRRGSVKKSLERGAKDESEGGDGTARRFWQWQEEQIKPYM</sequence>
<keyword evidence="3" id="KW-0560">Oxidoreductase</keyword>
<evidence type="ECO:0000256" key="2">
    <source>
        <dbReference type="ARBA" id="ARBA00022857"/>
    </source>
</evidence>
<evidence type="ECO:0000313" key="4">
    <source>
        <dbReference type="EMBL" id="VUC35350.1"/>
    </source>
</evidence>
<keyword evidence="5" id="KW-1185">Reference proteome</keyword>
<comment type="caution">
    <text evidence="4">The sequence shown here is derived from an EMBL/GenBank/DDBJ whole genome shotgun (WGS) entry which is preliminary data.</text>
</comment>
<comment type="similarity">
    <text evidence="1">Belongs to the short-chain dehydrogenases/reductases (SDR) family.</text>
</comment>
<reference evidence="4 5" key="1">
    <citation type="submission" date="2019-06" db="EMBL/GenBank/DDBJ databases">
        <authorList>
            <person name="Broberg M."/>
        </authorList>
    </citation>
    <scope>NUCLEOTIDE SEQUENCE [LARGE SCALE GENOMIC DNA]</scope>
</reference>
<dbReference type="PANTHER" id="PTHR24320">
    <property type="entry name" value="RETINOL DEHYDROGENASE"/>
    <property type="match status" value="1"/>
</dbReference>
<evidence type="ECO:0000313" key="5">
    <source>
        <dbReference type="Proteomes" id="UP000766486"/>
    </source>
</evidence>
<protein>
    <recommendedName>
        <fullName evidence="6">Short-chain dehydrogenase</fullName>
    </recommendedName>
</protein>
<name>A0ABY6UZF7_BIOOC</name>
<dbReference type="PANTHER" id="PTHR24320:SF236">
    <property type="entry name" value="SHORT-CHAIN DEHYDROGENASE-RELATED"/>
    <property type="match status" value="1"/>
</dbReference>
<dbReference type="SUPFAM" id="SSF51735">
    <property type="entry name" value="NAD(P)-binding Rossmann-fold domains"/>
    <property type="match status" value="1"/>
</dbReference>
<dbReference type="InterPro" id="IPR002347">
    <property type="entry name" value="SDR_fam"/>
</dbReference>
<keyword evidence="2" id="KW-0521">NADP</keyword>
<evidence type="ECO:0008006" key="6">
    <source>
        <dbReference type="Google" id="ProtNLM"/>
    </source>
</evidence>